<evidence type="ECO:0000313" key="2">
    <source>
        <dbReference type="EMBL" id="VFU48586.1"/>
    </source>
</evidence>
<proteinExistence type="predicted"/>
<name>A0A6N2M6Y4_SALVM</name>
<dbReference type="Gene3D" id="3.40.1090.10">
    <property type="entry name" value="Cytosolic phospholipase A2 catalytic domain"/>
    <property type="match status" value="1"/>
</dbReference>
<dbReference type="GO" id="GO:0047372">
    <property type="term" value="F:monoacylglycerol lipase activity"/>
    <property type="evidence" value="ECO:0007669"/>
    <property type="project" value="TreeGrafter"/>
</dbReference>
<dbReference type="GO" id="GO:0004620">
    <property type="term" value="F:phospholipase activity"/>
    <property type="evidence" value="ECO:0007669"/>
    <property type="project" value="TreeGrafter"/>
</dbReference>
<keyword evidence="1" id="KW-0442">Lipid degradation</keyword>
<dbReference type="InterPro" id="IPR016035">
    <property type="entry name" value="Acyl_Trfase/lysoPLipase"/>
</dbReference>
<dbReference type="EMBL" id="CAADRP010001704">
    <property type="protein sequence ID" value="VFU48586.1"/>
    <property type="molecule type" value="Genomic_DNA"/>
</dbReference>
<organism evidence="2">
    <name type="scientific">Salix viminalis</name>
    <name type="common">Common osier</name>
    <name type="synonym">Basket willow</name>
    <dbReference type="NCBI Taxonomy" id="40686"/>
    <lineage>
        <taxon>Eukaryota</taxon>
        <taxon>Viridiplantae</taxon>
        <taxon>Streptophyta</taxon>
        <taxon>Embryophyta</taxon>
        <taxon>Tracheophyta</taxon>
        <taxon>Spermatophyta</taxon>
        <taxon>Magnoliopsida</taxon>
        <taxon>eudicotyledons</taxon>
        <taxon>Gunneridae</taxon>
        <taxon>Pentapetalae</taxon>
        <taxon>rosids</taxon>
        <taxon>fabids</taxon>
        <taxon>Malpighiales</taxon>
        <taxon>Salicaceae</taxon>
        <taxon>Saliceae</taxon>
        <taxon>Salix</taxon>
    </lineage>
</organism>
<dbReference type="PANTHER" id="PTHR32176:SF110">
    <property type="entry name" value="PATATIN"/>
    <property type="match status" value="1"/>
</dbReference>
<keyword evidence="1" id="KW-0443">Lipid metabolism</keyword>
<dbReference type="SUPFAM" id="SSF52151">
    <property type="entry name" value="FabD/lysophospholipase-like"/>
    <property type="match status" value="1"/>
</dbReference>
<sequence>MEEVTVLAKLHNRALPKALIKLKNQLRGYTYSVFDAYTVADAIFNSHDEGQSCYLVWRFNLQQSSHRFDPLTAFEINENLISEVSKAINQEGPDSFCMNPMEYGRFLVLSLGTGTAKSEGKYDADEAAKWGIIGWLTADNSTPLVDVYTQASAGMVDFHISTFFQALNCEENYL</sequence>
<dbReference type="PANTHER" id="PTHR32176">
    <property type="entry name" value="XYLOSE ISOMERASE"/>
    <property type="match status" value="1"/>
</dbReference>
<dbReference type="GO" id="GO:0016042">
    <property type="term" value="P:lipid catabolic process"/>
    <property type="evidence" value="ECO:0007669"/>
    <property type="project" value="UniProtKB-KW"/>
</dbReference>
<protein>
    <submittedName>
        <fullName evidence="2">Uncharacterized protein</fullName>
    </submittedName>
</protein>
<accession>A0A6N2M6Y4</accession>
<evidence type="ECO:0000256" key="1">
    <source>
        <dbReference type="ARBA" id="ARBA00022963"/>
    </source>
</evidence>
<dbReference type="AlphaFoldDB" id="A0A6N2M6Y4"/>
<reference evidence="2" key="1">
    <citation type="submission" date="2019-03" db="EMBL/GenBank/DDBJ databases">
        <authorList>
            <person name="Mank J."/>
            <person name="Almeida P."/>
        </authorList>
    </citation>
    <scope>NUCLEOTIDE SEQUENCE</scope>
    <source>
        <strain evidence="2">78183</strain>
    </source>
</reference>
<gene>
    <name evidence="2" type="ORF">SVIM_LOCUS319376</name>
</gene>